<name>D8RUP9_SELML</name>
<evidence type="ECO:0000313" key="3">
    <source>
        <dbReference type="Proteomes" id="UP000001514"/>
    </source>
</evidence>
<dbReference type="GO" id="GO:0004672">
    <property type="term" value="F:protein kinase activity"/>
    <property type="evidence" value="ECO:0007669"/>
    <property type="project" value="InterPro"/>
</dbReference>
<feature type="domain" description="Protein kinase" evidence="1">
    <location>
        <begin position="1241"/>
        <end position="1563"/>
    </location>
</feature>
<dbReference type="InterPro" id="IPR000719">
    <property type="entry name" value="Prot_kinase_dom"/>
</dbReference>
<dbReference type="SUPFAM" id="SSF52540">
    <property type="entry name" value="P-loop containing nucleoside triphosphate hydrolases"/>
    <property type="match status" value="2"/>
</dbReference>
<dbReference type="SUPFAM" id="SSF55154">
    <property type="entry name" value="CYTH-like phosphatases"/>
    <property type="match status" value="1"/>
</dbReference>
<dbReference type="Gene3D" id="3.40.50.300">
    <property type="entry name" value="P-loop containing nucleotide triphosphate hydrolases"/>
    <property type="match status" value="2"/>
</dbReference>
<dbReference type="Pfam" id="PF00485">
    <property type="entry name" value="PRK"/>
    <property type="match status" value="2"/>
</dbReference>
<dbReference type="SUPFAM" id="SSF56112">
    <property type="entry name" value="Protein kinase-like (PK-like)"/>
    <property type="match status" value="1"/>
</dbReference>
<dbReference type="InterPro" id="IPR011009">
    <property type="entry name" value="Kinase-like_dom_sf"/>
</dbReference>
<dbReference type="SMART" id="SM00382">
    <property type="entry name" value="AAA"/>
    <property type="match status" value="2"/>
</dbReference>
<dbReference type="Gene3D" id="1.10.510.10">
    <property type="entry name" value="Transferase(Phosphotransferase) domain 1"/>
    <property type="match status" value="1"/>
</dbReference>
<dbReference type="InParanoid" id="D8RUP9"/>
<dbReference type="GO" id="GO:0005524">
    <property type="term" value="F:ATP binding"/>
    <property type="evidence" value="ECO:0007669"/>
    <property type="project" value="InterPro"/>
</dbReference>
<dbReference type="FunCoup" id="D8RUP9">
    <property type="interactions" value="1158"/>
</dbReference>
<evidence type="ECO:0000313" key="2">
    <source>
        <dbReference type="EMBL" id="EFJ24065.1"/>
    </source>
</evidence>
<keyword evidence="3" id="KW-1185">Reference proteome</keyword>
<dbReference type="eggNOG" id="KOG4203">
    <property type="taxonomic scope" value="Eukaryota"/>
</dbReference>
<dbReference type="GO" id="GO:0005737">
    <property type="term" value="C:cytoplasm"/>
    <property type="evidence" value="ECO:0000318"/>
    <property type="project" value="GO_Central"/>
</dbReference>
<dbReference type="CDD" id="cd02028">
    <property type="entry name" value="UMPK_like"/>
    <property type="match status" value="2"/>
</dbReference>
<dbReference type="EMBL" id="GL377590">
    <property type="protein sequence ID" value="EFJ24065.1"/>
    <property type="molecule type" value="Genomic_DNA"/>
</dbReference>
<reference evidence="2 3" key="1">
    <citation type="journal article" date="2011" name="Science">
        <title>The Selaginella genome identifies genetic changes associated with the evolution of vascular plants.</title>
        <authorList>
            <person name="Banks J.A."/>
            <person name="Nishiyama T."/>
            <person name="Hasebe M."/>
            <person name="Bowman J.L."/>
            <person name="Gribskov M."/>
            <person name="dePamphilis C."/>
            <person name="Albert V.A."/>
            <person name="Aono N."/>
            <person name="Aoyama T."/>
            <person name="Ambrose B.A."/>
            <person name="Ashton N.W."/>
            <person name="Axtell M.J."/>
            <person name="Barker E."/>
            <person name="Barker M.S."/>
            <person name="Bennetzen J.L."/>
            <person name="Bonawitz N.D."/>
            <person name="Chapple C."/>
            <person name="Cheng C."/>
            <person name="Correa L.G."/>
            <person name="Dacre M."/>
            <person name="DeBarry J."/>
            <person name="Dreyer I."/>
            <person name="Elias M."/>
            <person name="Engstrom E.M."/>
            <person name="Estelle M."/>
            <person name="Feng L."/>
            <person name="Finet C."/>
            <person name="Floyd S.K."/>
            <person name="Frommer W.B."/>
            <person name="Fujita T."/>
            <person name="Gramzow L."/>
            <person name="Gutensohn M."/>
            <person name="Harholt J."/>
            <person name="Hattori M."/>
            <person name="Heyl A."/>
            <person name="Hirai T."/>
            <person name="Hiwatashi Y."/>
            <person name="Ishikawa M."/>
            <person name="Iwata M."/>
            <person name="Karol K.G."/>
            <person name="Koehler B."/>
            <person name="Kolukisaoglu U."/>
            <person name="Kubo M."/>
            <person name="Kurata T."/>
            <person name="Lalonde S."/>
            <person name="Li K."/>
            <person name="Li Y."/>
            <person name="Litt A."/>
            <person name="Lyons E."/>
            <person name="Manning G."/>
            <person name="Maruyama T."/>
            <person name="Michael T.P."/>
            <person name="Mikami K."/>
            <person name="Miyazaki S."/>
            <person name="Morinaga S."/>
            <person name="Murata T."/>
            <person name="Mueller-Roeber B."/>
            <person name="Nelson D.R."/>
            <person name="Obara M."/>
            <person name="Oguri Y."/>
            <person name="Olmstead R.G."/>
            <person name="Onodera N."/>
            <person name="Petersen B.L."/>
            <person name="Pils B."/>
            <person name="Prigge M."/>
            <person name="Rensing S.A."/>
            <person name="Riano-Pachon D.M."/>
            <person name="Roberts A.W."/>
            <person name="Sato Y."/>
            <person name="Scheller H.V."/>
            <person name="Schulz B."/>
            <person name="Schulz C."/>
            <person name="Shakirov E.V."/>
            <person name="Shibagaki N."/>
            <person name="Shinohara N."/>
            <person name="Shippen D.E."/>
            <person name="Soerensen I."/>
            <person name="Sotooka R."/>
            <person name="Sugimoto N."/>
            <person name="Sugita M."/>
            <person name="Sumikawa N."/>
            <person name="Tanurdzic M."/>
            <person name="Theissen G."/>
            <person name="Ulvskov P."/>
            <person name="Wakazuki S."/>
            <person name="Weng J.K."/>
            <person name="Willats W.W."/>
            <person name="Wipf D."/>
            <person name="Wolf P.G."/>
            <person name="Yang L."/>
            <person name="Zimmer A.D."/>
            <person name="Zhu Q."/>
            <person name="Mitros T."/>
            <person name="Hellsten U."/>
            <person name="Loque D."/>
            <person name="Otillar R."/>
            <person name="Salamov A."/>
            <person name="Schmutz J."/>
            <person name="Shapiro H."/>
            <person name="Lindquist E."/>
            <person name="Lucas S."/>
            <person name="Rokhsar D."/>
            <person name="Grigoriev I.V."/>
        </authorList>
    </citation>
    <scope>NUCLEOTIDE SEQUENCE [LARGE SCALE GENOMIC DNA]</scope>
</reference>
<dbReference type="InterPro" id="IPR003593">
    <property type="entry name" value="AAA+_ATPase"/>
</dbReference>
<dbReference type="PANTHER" id="PTHR10285">
    <property type="entry name" value="URIDINE KINASE"/>
    <property type="match status" value="1"/>
</dbReference>
<sequence length="1591" mass="177737">MDDATLHQVVQQHGISVLGQHHQPISEHAPSSLVQSLALHVSFDHGYFLTVRAIQELRDKRNCSVSVGIGGPSGSGKTSLAARIASVLGGVVISMENYHDPRLPVDDSNDKDSVDFDLLIKNLEDLLKGKDITVPSFDFQQKKRTGFKPLKAPKSGVVIVDGTYALHAKLRSFLDIRVAVVGGVHFSLLSKVRRDIGDTFSLDHLLDSIFPMFRTHIEPDLHHAQIRISNTFVSSLREPYYILKCEKQVLKTSLEFLFSSSKIRHEQFIEMYLRPPTLFENSKPSDWIRMRQCGIRYDLAESDQRIVDKNFVIKPKVEFEVGKTTLGGLLALGYQVAVSYKRDSAIMDNGKVAISLESLDDLDKTFVQLKGTDRKVVSAEATKLGLEGPWITKSYMEMILEKKGPPRMDSPPLPSSAFLTTMSSPTFTSVERNVVSPRPLRVKAERSYNLDMWTRSPTKSDVEPLSGSWHITTNSGMTFRGDSFAPTSDVYFPSDQEVSETSPRESVKLLPMPEVFDFDRGLLLAVQATLLNKKGAPIIVGIGGPSGSGKTSLAHKMANIVGCEVISMENYFKTEEIKEFKYDDFTTLDLALLLKNIEDAKTMRPTRIPVFDFERNVRSGTKELEVSDECGVVIVEGVYALHPDIRGFLDMSIAVANDFSCAQLKICNDFDPVHSPESSMFVLKSSKEVAYEEIAKVLDRDKMTTTVQTFTDIYFHLPGLPSTNNHYSESKWIRVRNCEGRFALLIREPIREGNFIIQPRVDFDISVRTVAGLLSLGYQAVAYIEATATIYQDDKLLIEVDHLKNISTPYIQIKGSNKEAVATAGHALKLDGNYTTSPYIEIILANRPAFGDGITGVHDSQAARLQELVDFVQAQGGNPSSETLASPALSVEGVLDGFDARLKRLERWQIINTAPKQIRFIFFFAEEVKERKLSLVPPEGFKHVTSSSALEVVAARSRNTALIRTLSRNSSATTEIFSSDEDDQGDWILHPAWLLGWDAETSSGVRARSQRFLVDTASGSTWRSVMMFVSIDWIQPLRTFEDCATSRFECKNPMADPLRDLWDLPLSKDEKRQLAVKLGMLQLEGKNPSVFFLAPTPEEKADVLRSFLKECAPRIADEDSMDVTYKTLAEFCKPTVPELQGLKEFLLKKPDGCIIRVSPRTYKRVRDYDLQGLFEPSNGDRCFALEEHLAGCASRLSFVHAWDNLINKSLRLFLSLSFTKDRNTNTAIPSLVGYVGDRWSLWTGEEGGAGSSSQLFNKRKWYYKTIPYILGYHASGLAVTLVALYNSRGDGRGEASSMALANFNLHDLDERIRLFMVMLNIARVLGGLHEICVKNNEGSEFELVKAITTGKSVTLAGDLVVKGYQTEEKRMKVWKVYSALRGCPNMEKCLSGKPAYQKIKRRATGEYTLRFSPRLSRTARATTQESLVRALLDVAGALAWLRRKGWIHRDVHWGNVAWDEATGAWTLIDAEEACTVEQAARAAHPLNSQSHAPEMLSGCHGTAVDVWGLGYLIRTASDVSVASKLVDDTLWELSEKCMAMDPAERPSIAQCQSKLESCLEKILSDECMNVYKRARLVESSNSLFKTRWVAQ</sequence>
<accession>D8RUP9</accession>
<dbReference type="InterPro" id="IPR033469">
    <property type="entry name" value="CYTH-like_dom_sf"/>
</dbReference>
<gene>
    <name evidence="2" type="ORF">SELMODRAFT_414809</name>
</gene>
<dbReference type="Gene3D" id="2.40.320.10">
    <property type="entry name" value="Hypothetical Protein Pfu-838710-001"/>
    <property type="match status" value="2"/>
</dbReference>
<organism evidence="3">
    <name type="scientific">Selaginella moellendorffii</name>
    <name type="common">Spikemoss</name>
    <dbReference type="NCBI Taxonomy" id="88036"/>
    <lineage>
        <taxon>Eukaryota</taxon>
        <taxon>Viridiplantae</taxon>
        <taxon>Streptophyta</taxon>
        <taxon>Embryophyta</taxon>
        <taxon>Tracheophyta</taxon>
        <taxon>Lycopodiopsida</taxon>
        <taxon>Selaginellales</taxon>
        <taxon>Selaginellaceae</taxon>
        <taxon>Selaginella</taxon>
    </lineage>
</organism>
<dbReference type="PROSITE" id="PS50011">
    <property type="entry name" value="PROTEIN_KINASE_DOM"/>
    <property type="match status" value="1"/>
</dbReference>
<dbReference type="Gramene" id="EFJ24065">
    <property type="protein sequence ID" value="EFJ24065"/>
    <property type="gene ID" value="SELMODRAFT_414809"/>
</dbReference>
<dbReference type="HOGENOM" id="CLU_244708_0_0_1"/>
<proteinExistence type="predicted"/>
<dbReference type="InterPro" id="IPR006083">
    <property type="entry name" value="PRK/URK"/>
</dbReference>
<evidence type="ECO:0000259" key="1">
    <source>
        <dbReference type="PROSITE" id="PS50011"/>
    </source>
</evidence>
<dbReference type="KEGG" id="smo:SELMODRAFT_414809"/>
<dbReference type="InterPro" id="IPR027417">
    <property type="entry name" value="P-loop_NTPase"/>
</dbReference>
<protein>
    <recommendedName>
        <fullName evidence="1">Protein kinase domain-containing protein</fullName>
    </recommendedName>
</protein>
<dbReference type="Proteomes" id="UP000001514">
    <property type="component" value="Unassembled WGS sequence"/>
</dbReference>
<dbReference type="STRING" id="88036.D8RUP9"/>